<dbReference type="InterPro" id="IPR032783">
    <property type="entry name" value="AraC_lig"/>
</dbReference>
<name>A0A5S9QU04_9GAMM</name>
<dbReference type="EMBL" id="CACSIO010000045">
    <property type="protein sequence ID" value="CAA0123048.1"/>
    <property type="molecule type" value="Genomic_DNA"/>
</dbReference>
<keyword evidence="6" id="KW-1185">Reference proteome</keyword>
<dbReference type="Pfam" id="PF12833">
    <property type="entry name" value="HTH_18"/>
    <property type="match status" value="1"/>
</dbReference>
<dbReference type="PROSITE" id="PS01124">
    <property type="entry name" value="HTH_ARAC_FAMILY_2"/>
    <property type="match status" value="1"/>
</dbReference>
<evidence type="ECO:0000256" key="1">
    <source>
        <dbReference type="ARBA" id="ARBA00023015"/>
    </source>
</evidence>
<protein>
    <submittedName>
        <fullName evidence="5">RCS-specific HTH-type transcriptional activator RclR</fullName>
    </submittedName>
</protein>
<dbReference type="PRINTS" id="PR00032">
    <property type="entry name" value="HTHARAC"/>
</dbReference>
<reference evidence="5 6" key="1">
    <citation type="submission" date="2019-11" db="EMBL/GenBank/DDBJ databases">
        <authorList>
            <person name="Holert J."/>
        </authorList>
    </citation>
    <scope>NUCLEOTIDE SEQUENCE [LARGE SCALE GENOMIC DNA]</scope>
    <source>
        <strain evidence="5">SB11_3</strain>
    </source>
</reference>
<dbReference type="PANTHER" id="PTHR43280:SF11">
    <property type="entry name" value="RCS-SPECIFIC HTH-TYPE TRANSCRIPTIONAL ACTIVATOR RCLR"/>
    <property type="match status" value="1"/>
</dbReference>
<evidence type="ECO:0000256" key="2">
    <source>
        <dbReference type="ARBA" id="ARBA00023125"/>
    </source>
</evidence>
<dbReference type="InterPro" id="IPR018060">
    <property type="entry name" value="HTH_AraC"/>
</dbReference>
<dbReference type="Gene3D" id="1.10.10.60">
    <property type="entry name" value="Homeodomain-like"/>
    <property type="match status" value="2"/>
</dbReference>
<dbReference type="InterPro" id="IPR011051">
    <property type="entry name" value="RmlC_Cupin_sf"/>
</dbReference>
<dbReference type="SUPFAM" id="SSF51182">
    <property type="entry name" value="RmlC-like cupins"/>
    <property type="match status" value="1"/>
</dbReference>
<evidence type="ECO:0000256" key="3">
    <source>
        <dbReference type="ARBA" id="ARBA00023163"/>
    </source>
</evidence>
<gene>
    <name evidence="5" type="primary">rclR_4</name>
    <name evidence="5" type="ORF">OPDIPICF_02770</name>
</gene>
<sequence length="314" mass="35743">MDTLTKVLDSLHFESSFYFSTYFAPPWSVEVPQYKNVARFHYVTQGRCWVRIPTLDEPLLLNDGDLIIIPHGSKHILSVEPDLAPLALDDALEAANYDGSGYLEIGDAHHAHSTQLVCGHFEFSDEFTHPLVEYLPDTIVINENDGMEYTWLKDSLRFMAHIAKNKNPGNGAIIKRLSEIIFIQSIKHWNEREQIQGGFLVALNDPQLSKGLRAFHDNYSASWTVENLASRAGMSRSLFSERFKEYLNLSPMQYVTYWRMQNAQRLLIETNSSIDLIASTVGYETLASFSKAFKRTVGISPGEYRKTKVEALKN</sequence>
<dbReference type="InterPro" id="IPR009057">
    <property type="entry name" value="Homeodomain-like_sf"/>
</dbReference>
<evidence type="ECO:0000313" key="5">
    <source>
        <dbReference type="EMBL" id="CAA0123048.1"/>
    </source>
</evidence>
<keyword evidence="2" id="KW-0238">DNA-binding</keyword>
<accession>A0A5S9QU04</accession>
<dbReference type="OrthoDB" id="9783876at2"/>
<dbReference type="InterPro" id="IPR020449">
    <property type="entry name" value="Tscrpt_reg_AraC-type_HTH"/>
</dbReference>
<feature type="domain" description="HTH araC/xylS-type" evidence="4">
    <location>
        <begin position="209"/>
        <end position="307"/>
    </location>
</feature>
<dbReference type="AlphaFoldDB" id="A0A5S9QU04"/>
<dbReference type="GO" id="GO:0003700">
    <property type="term" value="F:DNA-binding transcription factor activity"/>
    <property type="evidence" value="ECO:0007669"/>
    <property type="project" value="InterPro"/>
</dbReference>
<keyword evidence="1" id="KW-0805">Transcription regulation</keyword>
<dbReference type="SUPFAM" id="SSF46689">
    <property type="entry name" value="Homeodomain-like"/>
    <property type="match status" value="2"/>
</dbReference>
<dbReference type="Pfam" id="PF12852">
    <property type="entry name" value="Cupin_6"/>
    <property type="match status" value="1"/>
</dbReference>
<organism evidence="5 6">
    <name type="scientific">BD1-7 clade bacterium</name>
    <dbReference type="NCBI Taxonomy" id="2029982"/>
    <lineage>
        <taxon>Bacteria</taxon>
        <taxon>Pseudomonadati</taxon>
        <taxon>Pseudomonadota</taxon>
        <taxon>Gammaproteobacteria</taxon>
        <taxon>Cellvibrionales</taxon>
        <taxon>Spongiibacteraceae</taxon>
        <taxon>BD1-7 clade</taxon>
    </lineage>
</organism>
<dbReference type="SMART" id="SM00342">
    <property type="entry name" value="HTH_ARAC"/>
    <property type="match status" value="1"/>
</dbReference>
<dbReference type="GO" id="GO:0043565">
    <property type="term" value="F:sequence-specific DNA binding"/>
    <property type="evidence" value="ECO:0007669"/>
    <property type="project" value="InterPro"/>
</dbReference>
<evidence type="ECO:0000313" key="6">
    <source>
        <dbReference type="Proteomes" id="UP000441399"/>
    </source>
</evidence>
<dbReference type="Proteomes" id="UP000441399">
    <property type="component" value="Unassembled WGS sequence"/>
</dbReference>
<keyword evidence="3" id="KW-0804">Transcription</keyword>
<proteinExistence type="predicted"/>
<dbReference type="PANTHER" id="PTHR43280">
    <property type="entry name" value="ARAC-FAMILY TRANSCRIPTIONAL REGULATOR"/>
    <property type="match status" value="1"/>
</dbReference>
<evidence type="ECO:0000259" key="4">
    <source>
        <dbReference type="PROSITE" id="PS01124"/>
    </source>
</evidence>